<gene>
    <name evidence="2" type="ORF">DRW07_01905</name>
</gene>
<sequence>MGIFLPFKVGLNAVFFCLLFAFQSIAFAQSDISWHAYGSLRLGLEHIDADIKGDGWYWRDYLSRVGIKPEWKIDEDLSFTGHVEYGLKGQLLDELHNTDALKKRLSYLGILYKHHSLFYGRQNVVWHQFVRTNYFLGGLDTERQGVLRDDNLLQYFYHNKNSRMGMGIRFDETQTLGLRNVQLGGQTSYQNLKLQVAIIRDQFGSHQGTLVGAKLWYYLDKNWTLSVYAHNASSNFDEYAGSSSGVVKIHQAEPATLINAIRTCAQERRTSYGVYGGYQWQAHKIHGRAAADKCKTSGEVDSLRVEYIYSIRSDIRLWLSIERLNYLAQMRSPLAEVDDVYHSQLGVRYDF</sequence>
<name>A0A3N5Y2N6_9ALTE</name>
<evidence type="ECO:0000313" key="3">
    <source>
        <dbReference type="Proteomes" id="UP000275281"/>
    </source>
</evidence>
<comment type="caution">
    <text evidence="2">The sequence shown here is derived from an EMBL/GenBank/DDBJ whole genome shotgun (WGS) entry which is preliminary data.</text>
</comment>
<keyword evidence="3" id="KW-1185">Reference proteome</keyword>
<organism evidence="2 3">
    <name type="scientific">Alteromonas sediminis</name>
    <dbReference type="NCBI Taxonomy" id="2259342"/>
    <lineage>
        <taxon>Bacteria</taxon>
        <taxon>Pseudomonadati</taxon>
        <taxon>Pseudomonadota</taxon>
        <taxon>Gammaproteobacteria</taxon>
        <taxon>Alteromonadales</taxon>
        <taxon>Alteromonadaceae</taxon>
        <taxon>Alteromonas/Salinimonas group</taxon>
        <taxon>Alteromonas</taxon>
    </lineage>
</organism>
<dbReference type="GO" id="GO:0015288">
    <property type="term" value="F:porin activity"/>
    <property type="evidence" value="ECO:0007669"/>
    <property type="project" value="InterPro"/>
</dbReference>
<evidence type="ECO:0008006" key="4">
    <source>
        <dbReference type="Google" id="ProtNLM"/>
    </source>
</evidence>
<evidence type="ECO:0000313" key="2">
    <source>
        <dbReference type="EMBL" id="RPJ68187.1"/>
    </source>
</evidence>
<feature type="signal peptide" evidence="1">
    <location>
        <begin position="1"/>
        <end position="28"/>
    </location>
</feature>
<proteinExistence type="predicted"/>
<dbReference type="EMBL" id="RPOK01000001">
    <property type="protein sequence ID" value="RPJ68187.1"/>
    <property type="molecule type" value="Genomic_DNA"/>
</dbReference>
<dbReference type="Proteomes" id="UP000275281">
    <property type="component" value="Unassembled WGS sequence"/>
</dbReference>
<protein>
    <recommendedName>
        <fullName evidence="4">Porin</fullName>
    </recommendedName>
</protein>
<dbReference type="RefSeq" id="WP_124026189.1">
    <property type="nucleotide sequence ID" value="NZ_JBHRSN010000005.1"/>
</dbReference>
<dbReference type="AlphaFoldDB" id="A0A3N5Y2N6"/>
<dbReference type="SUPFAM" id="SSF56935">
    <property type="entry name" value="Porins"/>
    <property type="match status" value="1"/>
</dbReference>
<dbReference type="OrthoDB" id="8957883at2"/>
<evidence type="ECO:0000256" key="1">
    <source>
        <dbReference type="SAM" id="SignalP"/>
    </source>
</evidence>
<reference evidence="2 3" key="1">
    <citation type="submission" date="2018-11" db="EMBL/GenBank/DDBJ databases">
        <authorList>
            <person name="Ye M.-Q."/>
            <person name="Du Z.-J."/>
        </authorList>
    </citation>
    <scope>NUCLEOTIDE SEQUENCE [LARGE SCALE GENOMIC DNA]</scope>
    <source>
        <strain evidence="2 3">U0105</strain>
    </source>
</reference>
<dbReference type="GO" id="GO:0016020">
    <property type="term" value="C:membrane"/>
    <property type="evidence" value="ECO:0007669"/>
    <property type="project" value="InterPro"/>
</dbReference>
<keyword evidence="1" id="KW-0732">Signal</keyword>
<dbReference type="InterPro" id="IPR023614">
    <property type="entry name" value="Porin_dom_sf"/>
</dbReference>
<dbReference type="Gene3D" id="2.40.160.10">
    <property type="entry name" value="Porin"/>
    <property type="match status" value="1"/>
</dbReference>
<accession>A0A3N5Y2N6</accession>
<feature type="chain" id="PRO_5018284454" description="Porin" evidence="1">
    <location>
        <begin position="29"/>
        <end position="351"/>
    </location>
</feature>